<name>A0A1M4PKZ9_9FIRM</name>
<dbReference type="Proteomes" id="UP000245423">
    <property type="component" value="Chromosome 1"/>
</dbReference>
<dbReference type="RefSeq" id="WP_157752614.1">
    <property type="nucleotide sequence ID" value="NZ_LT669839.1"/>
</dbReference>
<accession>A0A1M4PKZ9</accession>
<evidence type="ECO:0000313" key="1">
    <source>
        <dbReference type="EMBL" id="SHD76102.1"/>
    </source>
</evidence>
<gene>
    <name evidence="1" type="ORF">CUESP1_0721</name>
</gene>
<keyword evidence="2" id="KW-1185">Reference proteome</keyword>
<organism evidence="1 2">
    <name type="scientific">[Clostridium] ultunense Esp</name>
    <dbReference type="NCBI Taxonomy" id="1288971"/>
    <lineage>
        <taxon>Bacteria</taxon>
        <taxon>Bacillati</taxon>
        <taxon>Bacillota</taxon>
        <taxon>Tissierellia</taxon>
        <taxon>Tissierellales</taxon>
        <taxon>Tepidimicrobiaceae</taxon>
        <taxon>Schnuerera</taxon>
    </lineage>
</organism>
<reference evidence="1 2" key="1">
    <citation type="submission" date="2016-11" db="EMBL/GenBank/DDBJ databases">
        <authorList>
            <person name="Manzoor S."/>
        </authorList>
    </citation>
    <scope>NUCLEOTIDE SEQUENCE [LARGE SCALE GENOMIC DNA]</scope>
    <source>
        <strain evidence="1">Clostridium ultunense strain Esp</strain>
    </source>
</reference>
<sequence length="55" mass="6494">MKNFIFRLQMENNEILKMILAELKSVKGDMKSVKDKVETIKDDLMNIYENVNAMK</sequence>
<proteinExistence type="predicted"/>
<protein>
    <submittedName>
        <fullName evidence="1">Uncharacterized protein</fullName>
    </submittedName>
</protein>
<dbReference type="EMBL" id="LT669839">
    <property type="protein sequence ID" value="SHD76102.1"/>
    <property type="molecule type" value="Genomic_DNA"/>
</dbReference>
<dbReference type="AlphaFoldDB" id="A0A1M4PKZ9"/>
<evidence type="ECO:0000313" key="2">
    <source>
        <dbReference type="Proteomes" id="UP000245423"/>
    </source>
</evidence>